<dbReference type="GO" id="GO:0003979">
    <property type="term" value="F:UDP-glucose 6-dehydrogenase activity"/>
    <property type="evidence" value="ECO:0007669"/>
    <property type="project" value="UniProtKB-EC"/>
</dbReference>
<evidence type="ECO:0000256" key="5">
    <source>
        <dbReference type="PIRSR" id="PIRSR500134-2"/>
    </source>
</evidence>
<organism evidence="9 10">
    <name type="scientific">Candidatus Giovannonibacteria bacterium GW2011_GWA2_44_26</name>
    <dbReference type="NCBI Taxonomy" id="1618648"/>
    <lineage>
        <taxon>Bacteria</taxon>
        <taxon>Candidatus Giovannoniibacteriota</taxon>
    </lineage>
</organism>
<evidence type="ECO:0000256" key="2">
    <source>
        <dbReference type="ARBA" id="ARBA00006601"/>
    </source>
</evidence>
<dbReference type="EC" id="1.1.1.22" evidence="3"/>
<reference evidence="9 10" key="1">
    <citation type="journal article" date="2015" name="Nature">
        <title>rRNA introns, odd ribosomes, and small enigmatic genomes across a large radiation of phyla.</title>
        <authorList>
            <person name="Brown C.T."/>
            <person name="Hug L.A."/>
            <person name="Thomas B.C."/>
            <person name="Sharon I."/>
            <person name="Castelle C.J."/>
            <person name="Singh A."/>
            <person name="Wilkins M.J."/>
            <person name="Williams K.H."/>
            <person name="Banfield J.F."/>
        </authorList>
    </citation>
    <scope>NUCLEOTIDE SEQUENCE [LARGE SCALE GENOMIC DNA]</scope>
</reference>
<dbReference type="Gene3D" id="1.20.5.100">
    <property type="entry name" value="Cytochrome c1, transmembrane anchor, C-terminal"/>
    <property type="match status" value="1"/>
</dbReference>
<dbReference type="NCBIfam" id="TIGR03026">
    <property type="entry name" value="NDP-sugDHase"/>
    <property type="match status" value="1"/>
</dbReference>
<dbReference type="GO" id="GO:0006065">
    <property type="term" value="P:UDP-glucuronate biosynthetic process"/>
    <property type="evidence" value="ECO:0007669"/>
    <property type="project" value="UniProtKB-UniPathway"/>
</dbReference>
<evidence type="ECO:0000256" key="6">
    <source>
        <dbReference type="PIRSR" id="PIRSR500134-3"/>
    </source>
</evidence>
<evidence type="ECO:0000259" key="8">
    <source>
        <dbReference type="Pfam" id="PF03721"/>
    </source>
</evidence>
<comment type="caution">
    <text evidence="9">The sequence shown here is derived from an EMBL/GenBank/DDBJ whole genome shotgun (WGS) entry which is preliminary data.</text>
</comment>
<feature type="domain" description="UDP-glucose/GDP-mannose dehydrogenase N-terminal" evidence="8">
    <location>
        <begin position="7"/>
        <end position="177"/>
    </location>
</feature>
<dbReference type="InterPro" id="IPR036291">
    <property type="entry name" value="NAD(P)-bd_dom_sf"/>
</dbReference>
<dbReference type="GO" id="GO:0000271">
    <property type="term" value="P:polysaccharide biosynthetic process"/>
    <property type="evidence" value="ECO:0007669"/>
    <property type="project" value="InterPro"/>
</dbReference>
<dbReference type="PIRSF" id="PIRSF000124">
    <property type="entry name" value="UDPglc_GDPman_dh"/>
    <property type="match status" value="1"/>
</dbReference>
<dbReference type="InterPro" id="IPR008927">
    <property type="entry name" value="6-PGluconate_DH-like_C_sf"/>
</dbReference>
<dbReference type="SUPFAM" id="SSF51735">
    <property type="entry name" value="NAD(P)-binding Rossmann-fold domains"/>
    <property type="match status" value="1"/>
</dbReference>
<proteinExistence type="inferred from homology"/>
<dbReference type="SUPFAM" id="SSF48179">
    <property type="entry name" value="6-phosphogluconate dehydrogenase C-terminal domain-like"/>
    <property type="match status" value="1"/>
</dbReference>
<dbReference type="SUPFAM" id="SSF52413">
    <property type="entry name" value="UDP-glucose/GDP-mannose dehydrogenase C-terminal domain"/>
    <property type="match status" value="1"/>
</dbReference>
<dbReference type="Proteomes" id="UP000033945">
    <property type="component" value="Unassembled WGS sequence"/>
</dbReference>
<feature type="binding site" evidence="6">
    <location>
        <position position="35"/>
    </location>
    <ligand>
        <name>NAD(+)</name>
        <dbReference type="ChEBI" id="CHEBI:57540"/>
    </ligand>
</feature>
<feature type="non-terminal residue" evidence="9">
    <location>
        <position position="377"/>
    </location>
</feature>
<evidence type="ECO:0000256" key="4">
    <source>
        <dbReference type="ARBA" id="ARBA00047473"/>
    </source>
</evidence>
<feature type="binding site" evidence="6">
    <location>
        <position position="329"/>
    </location>
    <ligand>
        <name>NAD(+)</name>
        <dbReference type="ChEBI" id="CHEBI:57540"/>
    </ligand>
</feature>
<sequence length="377" mass="42221">MKRNKPTIGVLGLWHLGCIYATSFAELGYEVTGYDLTRQTVDDLNQGTPPIYEPGLTEKLKNFLGKNLFFTFQPQEAIKGKKYVFVALDIPVDDHDQMDLRPLNKLLTAITRYASFKHTTVVISSQVPLGTCREFLKRANRRKQINVIYFPENIRLGTAFQTFLKPDRIILGLEKKSLLTQFVHDFPNFTCPILTMNLESAEMVKHALNSFLAVCISYASEIGDLCELLGANYDDVVGALRTDSRIGSNAPLNPGTGFAGGTIGRDVQILRKLSKGYDYRPKMIEVAYEINKSRLARLLKKIQSLYPKLDGKKIGLLGLTYKPGTNTLRRSKSLELSKLIHARSGIVIGYDPAIRGSIPGYPYIQATESLADFFQDL</sequence>
<name>A0A0G1KWR0_9BACT</name>
<dbReference type="PANTHER" id="PTHR43750">
    <property type="entry name" value="UDP-GLUCOSE 6-DEHYDROGENASE TUAD"/>
    <property type="match status" value="1"/>
</dbReference>
<keyword evidence="6" id="KW-0520">NAD</keyword>
<protein>
    <recommendedName>
        <fullName evidence="3">UDP-glucose 6-dehydrogenase</fullName>
        <ecNumber evidence="3">1.1.1.22</ecNumber>
    </recommendedName>
</protein>
<dbReference type="GO" id="GO:0051287">
    <property type="term" value="F:NAD binding"/>
    <property type="evidence" value="ECO:0007669"/>
    <property type="project" value="InterPro"/>
</dbReference>
<dbReference type="InterPro" id="IPR001732">
    <property type="entry name" value="UDP-Glc/GDP-Man_DH_N"/>
</dbReference>
<dbReference type="InterPro" id="IPR017476">
    <property type="entry name" value="UDP-Glc/GDP-Man"/>
</dbReference>
<comment type="pathway">
    <text evidence="1">Nucleotide-sugar biosynthesis; UDP-alpha-D-glucuronate biosynthesis; UDP-alpha-D-glucuronate from UDP-alpha-D-glucose: step 1/1.</text>
</comment>
<dbReference type="UniPathway" id="UPA00038">
    <property type="reaction ID" value="UER00491"/>
</dbReference>
<feature type="binding site" evidence="5">
    <location>
        <position position="322"/>
    </location>
    <ligand>
        <name>substrate</name>
    </ligand>
</feature>
<accession>A0A0G1KWR0</accession>
<dbReference type="AlphaFoldDB" id="A0A0G1KWR0"/>
<evidence type="ECO:0000259" key="7">
    <source>
        <dbReference type="Pfam" id="PF00984"/>
    </source>
</evidence>
<dbReference type="Pfam" id="PF03721">
    <property type="entry name" value="UDPG_MGDP_dh_N"/>
    <property type="match status" value="1"/>
</dbReference>
<dbReference type="PIRSF" id="PIRSF500134">
    <property type="entry name" value="UDPglc_DH_bac"/>
    <property type="match status" value="1"/>
</dbReference>
<dbReference type="Pfam" id="PF00984">
    <property type="entry name" value="UDPG_MGDP_dh"/>
    <property type="match status" value="1"/>
</dbReference>
<evidence type="ECO:0000256" key="3">
    <source>
        <dbReference type="ARBA" id="ARBA00012954"/>
    </source>
</evidence>
<evidence type="ECO:0000313" key="10">
    <source>
        <dbReference type="Proteomes" id="UP000033945"/>
    </source>
</evidence>
<dbReference type="EMBL" id="LCIT01000045">
    <property type="protein sequence ID" value="KKT60732.1"/>
    <property type="molecule type" value="Genomic_DNA"/>
</dbReference>
<dbReference type="InterPro" id="IPR014026">
    <property type="entry name" value="UDP-Glc/GDP-Man_DH_dimer"/>
</dbReference>
<dbReference type="Gene3D" id="3.40.50.720">
    <property type="entry name" value="NAD(P)-binding Rossmann-like Domain"/>
    <property type="match status" value="2"/>
</dbReference>
<comment type="similarity">
    <text evidence="2">Belongs to the UDP-glucose/GDP-mannose dehydrogenase family.</text>
</comment>
<comment type="catalytic activity">
    <reaction evidence="4">
        <text>UDP-alpha-D-glucose + 2 NAD(+) + H2O = UDP-alpha-D-glucuronate + 2 NADH + 3 H(+)</text>
        <dbReference type="Rhea" id="RHEA:23596"/>
        <dbReference type="ChEBI" id="CHEBI:15377"/>
        <dbReference type="ChEBI" id="CHEBI:15378"/>
        <dbReference type="ChEBI" id="CHEBI:57540"/>
        <dbReference type="ChEBI" id="CHEBI:57945"/>
        <dbReference type="ChEBI" id="CHEBI:58052"/>
        <dbReference type="ChEBI" id="CHEBI:58885"/>
        <dbReference type="EC" id="1.1.1.22"/>
    </reaction>
</comment>
<dbReference type="PANTHER" id="PTHR43750:SF3">
    <property type="entry name" value="UDP-GLUCOSE 6-DEHYDROGENASE TUAD"/>
    <property type="match status" value="1"/>
</dbReference>
<feature type="domain" description="UDP-glucose/GDP-mannose dehydrogenase dimerisation" evidence="7">
    <location>
        <begin position="199"/>
        <end position="292"/>
    </location>
</feature>
<evidence type="ECO:0000313" key="9">
    <source>
        <dbReference type="EMBL" id="KKT60732.1"/>
    </source>
</evidence>
<feature type="binding site" evidence="5">
    <location>
        <position position="205"/>
    </location>
    <ligand>
        <name>substrate</name>
    </ligand>
</feature>
<evidence type="ECO:0000256" key="1">
    <source>
        <dbReference type="ARBA" id="ARBA00004701"/>
    </source>
</evidence>
<dbReference type="InterPro" id="IPR028357">
    <property type="entry name" value="UDPglc_DH_bac"/>
</dbReference>
<dbReference type="InterPro" id="IPR036220">
    <property type="entry name" value="UDP-Glc/GDP-Man_DH_C_sf"/>
</dbReference>
<gene>
    <name evidence="9" type="ORF">UW55_C0045G0001</name>
</gene>